<dbReference type="KEGG" id="lgn:ABM34_10880"/>
<comment type="cofactor">
    <cofactor evidence="2">
        <name>FAD</name>
        <dbReference type="ChEBI" id="CHEBI:57692"/>
    </cofactor>
</comment>
<evidence type="ECO:0000256" key="5">
    <source>
        <dbReference type="ARBA" id="ARBA00022630"/>
    </source>
</evidence>
<dbReference type="PATRIC" id="fig|1007676.4.peg.2204"/>
<organism evidence="10 11">
    <name type="scientific">Companilactobacillus ginsenosidimutans</name>
    <dbReference type="NCBI Taxonomy" id="1007676"/>
    <lineage>
        <taxon>Bacteria</taxon>
        <taxon>Bacillati</taxon>
        <taxon>Bacillota</taxon>
        <taxon>Bacilli</taxon>
        <taxon>Lactobacillales</taxon>
        <taxon>Lactobacillaceae</taxon>
        <taxon>Companilactobacillus</taxon>
    </lineage>
</organism>
<dbReference type="InterPro" id="IPR029039">
    <property type="entry name" value="Flavoprotein-like_sf"/>
</dbReference>
<evidence type="ECO:0000256" key="8">
    <source>
        <dbReference type="ARBA" id="ARBA00049922"/>
    </source>
</evidence>
<keyword evidence="11" id="KW-1185">Reference proteome</keyword>
<dbReference type="Pfam" id="PF00890">
    <property type="entry name" value="FAD_binding_2"/>
    <property type="match status" value="1"/>
</dbReference>
<dbReference type="InterPro" id="IPR005025">
    <property type="entry name" value="FMN_Rdtase-like_dom"/>
</dbReference>
<dbReference type="STRING" id="1007676.ABM34_10880"/>
<dbReference type="PANTHER" id="PTHR43400">
    <property type="entry name" value="FUMARATE REDUCTASE"/>
    <property type="match status" value="1"/>
</dbReference>
<evidence type="ECO:0000256" key="1">
    <source>
        <dbReference type="ARBA" id="ARBA00001917"/>
    </source>
</evidence>
<dbReference type="GO" id="GO:0010181">
    <property type="term" value="F:FMN binding"/>
    <property type="evidence" value="ECO:0007669"/>
    <property type="project" value="InterPro"/>
</dbReference>
<dbReference type="GO" id="GO:0016020">
    <property type="term" value="C:membrane"/>
    <property type="evidence" value="ECO:0007669"/>
    <property type="project" value="InterPro"/>
</dbReference>
<dbReference type="Gene3D" id="3.50.50.60">
    <property type="entry name" value="FAD/NAD(P)-binding domain"/>
    <property type="match status" value="1"/>
</dbReference>
<dbReference type="EMBL" id="CP012034">
    <property type="protein sequence ID" value="AKP67986.1"/>
    <property type="molecule type" value="Genomic_DNA"/>
</dbReference>
<evidence type="ECO:0000256" key="6">
    <source>
        <dbReference type="ARBA" id="ARBA00022827"/>
    </source>
</evidence>
<evidence type="ECO:0000256" key="4">
    <source>
        <dbReference type="ARBA" id="ARBA00015872"/>
    </source>
</evidence>
<dbReference type="RefSeq" id="WP_048705698.1">
    <property type="nucleotide sequence ID" value="NZ_CP012034.1"/>
</dbReference>
<dbReference type="Pfam" id="PF04205">
    <property type="entry name" value="FMN_bind"/>
    <property type="match status" value="1"/>
</dbReference>
<evidence type="ECO:0000313" key="10">
    <source>
        <dbReference type="EMBL" id="AKP67986.1"/>
    </source>
</evidence>
<dbReference type="SMART" id="SM00900">
    <property type="entry name" value="FMN_bind"/>
    <property type="match status" value="1"/>
</dbReference>
<dbReference type="Proteomes" id="UP000036106">
    <property type="component" value="Chromosome"/>
</dbReference>
<dbReference type="GO" id="GO:0033765">
    <property type="term" value="F:steroid dehydrogenase activity, acting on the CH-CH group of donors"/>
    <property type="evidence" value="ECO:0007669"/>
    <property type="project" value="UniProtKB-ARBA"/>
</dbReference>
<proteinExistence type="predicted"/>
<dbReference type="GO" id="GO:0008202">
    <property type="term" value="P:steroid metabolic process"/>
    <property type="evidence" value="ECO:0007669"/>
    <property type="project" value="UniProtKB-ARBA"/>
</dbReference>
<dbReference type="Gene3D" id="3.40.50.360">
    <property type="match status" value="1"/>
</dbReference>
<dbReference type="Pfam" id="PF03358">
    <property type="entry name" value="FMN_red"/>
    <property type="match status" value="1"/>
</dbReference>
<keyword evidence="5" id="KW-0285">Flavoprotein</keyword>
<dbReference type="AlphaFoldDB" id="A0A0H4QLM0"/>
<dbReference type="InterPro" id="IPR050315">
    <property type="entry name" value="FAD-oxidoreductase_2"/>
</dbReference>
<keyword evidence="6" id="KW-0274">FAD</keyword>
<dbReference type="OrthoDB" id="9806724at2"/>
<gene>
    <name evidence="10" type="ORF">ABM34_10880</name>
</gene>
<dbReference type="EC" id="1.3.99.33" evidence="3"/>
<evidence type="ECO:0000256" key="3">
    <source>
        <dbReference type="ARBA" id="ARBA00013137"/>
    </source>
</evidence>
<evidence type="ECO:0000256" key="7">
    <source>
        <dbReference type="ARBA" id="ARBA00023002"/>
    </source>
</evidence>
<dbReference type="SUPFAM" id="SSF52218">
    <property type="entry name" value="Flavoproteins"/>
    <property type="match status" value="1"/>
</dbReference>
<comment type="catalytic activity">
    <reaction evidence="8">
        <text>dihydrourocanate + A = urocanate + AH2</text>
        <dbReference type="Rhea" id="RHEA:36059"/>
        <dbReference type="ChEBI" id="CHEBI:13193"/>
        <dbReference type="ChEBI" id="CHEBI:17499"/>
        <dbReference type="ChEBI" id="CHEBI:27247"/>
        <dbReference type="ChEBI" id="CHEBI:72991"/>
        <dbReference type="EC" id="1.3.99.33"/>
    </reaction>
</comment>
<dbReference type="Gene3D" id="3.90.700.10">
    <property type="entry name" value="Succinate dehydrogenase/fumarate reductase flavoprotein, catalytic domain"/>
    <property type="match status" value="1"/>
</dbReference>
<name>A0A0H4QLM0_9LACO</name>
<dbReference type="InterPro" id="IPR007329">
    <property type="entry name" value="FMN-bd"/>
</dbReference>
<dbReference type="InterPro" id="IPR027477">
    <property type="entry name" value="Succ_DH/fumarate_Rdtase_cat_sf"/>
</dbReference>
<accession>A0A0H4QLM0</accession>
<dbReference type="Gene3D" id="3.90.1010.20">
    <property type="match status" value="1"/>
</dbReference>
<dbReference type="SUPFAM" id="SSF56425">
    <property type="entry name" value="Succinate dehydrogenase/fumarate reductase flavoprotein, catalytic domain"/>
    <property type="match status" value="1"/>
</dbReference>
<reference evidence="11" key="1">
    <citation type="submission" date="2015-07" db="EMBL/GenBank/DDBJ databases">
        <title>Lactobacillus ginsenosidimutans/EMML 3141/ whole genome sequencing.</title>
        <authorList>
            <person name="Kim M.K."/>
            <person name="Im W.-T."/>
            <person name="Srinivasan S."/>
            <person name="Lee J.-J."/>
        </authorList>
    </citation>
    <scope>NUCLEOTIDE SEQUENCE [LARGE SCALE GENOMIC DNA]</scope>
    <source>
        <strain evidence="11">EMML 3041</strain>
    </source>
</reference>
<dbReference type="SUPFAM" id="SSF51905">
    <property type="entry name" value="FAD/NAD(P)-binding domain"/>
    <property type="match status" value="1"/>
</dbReference>
<feature type="domain" description="FMN-binding" evidence="9">
    <location>
        <begin position="709"/>
        <end position="783"/>
    </location>
</feature>
<keyword evidence="7" id="KW-0560">Oxidoreductase</keyword>
<evidence type="ECO:0000259" key="9">
    <source>
        <dbReference type="SMART" id="SM00900"/>
    </source>
</evidence>
<evidence type="ECO:0000256" key="2">
    <source>
        <dbReference type="ARBA" id="ARBA00001974"/>
    </source>
</evidence>
<protein>
    <recommendedName>
        <fullName evidence="4">Urocanate reductase</fullName>
        <ecNumber evidence="3">1.3.99.33</ecNumber>
    </recommendedName>
</protein>
<sequence>MKLVAIVGTNAETSYDRELLHYMQRHFSKSVTMTVAEINQVPQFNAPHEKDELPTAVKRLATKIEAADGVVISVPEDEKVVPVALKDTIEWLSSTIHPLIGKKIMIVGTSLGVKESNSVQDKLREALIAPGVEANVLPGNEFLLSFVDNAFDGQGNLIDAPTVNALDSSFDNYLKFINNNSETPALNVKWDGNYDVIVLGFGGAGASAARFAADQGAHVLVVEAAPYGREGGNTRYSAQHVVMGKDSNELTEYYKALGYPYTYPEKTLEAYIKGMSHIPMYFEKYLGIKAVSWKYDIKPSDPVANKKTMAEYPELPGSDTVDFALVHRRDADAGLWKILRQQVMDRTDMIDIWLNSRAAKLIQEPVTGVVRGVQINREDKLLNIHAKNGVVLAMGGFENNPELVQTYLHSKRLTPLGTLYNRGDGIKMAQEVGAKMWHMSTYESHGVLPGLTFKEAEDERGRQLNWPLLKKGSILVTADDGTRYFPEDSPHRHGHIQTHGSWLIPQKNLHPYLVFDQAQYDEFEKQLTDNGQLPYPEFMEKLISAKTLAELAGQMDVPAGNLEKTIANFNQFKEAGEDYAFGRHPESMRSFDDGPYYAIAMANDVLNTQGGPQRNEKAEILDTNSNPIPHLYGAGELGGVIANNYQGGGNLTECLVFGKLAGESAATAKEDADEVNATDANGINDIVDTESAAKVTLGDNQYLGSSNSGLGGKITVRVTYQKNKIEDVEVMQHHESEDVGLVAVDEMPKEIVAANSTDVDVVAGASASSRAIKEAVQDAITQAE</sequence>
<dbReference type="PANTHER" id="PTHR43400:SF10">
    <property type="entry name" value="3-OXOSTEROID 1-DEHYDROGENASE"/>
    <property type="match status" value="1"/>
</dbReference>
<dbReference type="InterPro" id="IPR036188">
    <property type="entry name" value="FAD/NAD-bd_sf"/>
</dbReference>
<dbReference type="InterPro" id="IPR003953">
    <property type="entry name" value="FAD-dep_OxRdtase_2_FAD-bd"/>
</dbReference>
<comment type="cofactor">
    <cofactor evidence="1">
        <name>FMN</name>
        <dbReference type="ChEBI" id="CHEBI:58210"/>
    </cofactor>
</comment>
<evidence type="ECO:0000313" key="11">
    <source>
        <dbReference type="Proteomes" id="UP000036106"/>
    </source>
</evidence>